<gene>
    <name evidence="1" type="ORF">QFC21_003846</name>
</gene>
<proteinExistence type="predicted"/>
<sequence length="1544" mass="167939">MSKHTTQQQRLPTPPQVASSPPLSLTSSPLFDQALAALPLSSPSTEARHGRSSTDIVGREVDEDVDGYFDIATQEEDGSRDASRVDTSWKGFTGVPTGIPLASPEQIPQEDMDIDHLELLGYPITTALPTIQTGDLESQETTSTDKLDKEFQDGEDLILAQAELELAASPRQSGVHSGTENEATEEKTPVVKKRKRSTTPTPFPQTLASTSRQPSPPVAEPGTTPSVAGQDDAWRYTEDDAYAASKFGGIGEYMRHKRMKLQIQNRAIAESRGGAAQYPQIFQGLEIYVGLCKTDQAHAINGYVRPSLETLRELIMMHGGTYIPYLDRKGMITHIIASNLTPAKFREFSKYKVVLPSWLTDSVDKGQLLDWRTYKLVPKGGGEEEGMRGGMSQFLAGGAAAGGGKSGGSVAAPVKGGTGNKGKGKAKAHVVHLSDEEMSADQGVPVAPVPRRLRFDTVPQVMESPADRATETASIMLDMDADHATRSPETPAQPPLSASKTTPPITPTNSLPHLAPVFAGKSPNSIKQIAAPPKGQSVGLTSDPLTFAHAAAMGYAKNAENLDAKRLMKSAEWREQHTAANEGFLEGYYQNSRLHHLSSWKAELKLLVAQAQSAAESSETIHTLAPGAIAVPTNELSFTDSTLPKAQTKPTTTTIALGRGNNNANGDSEKIIFHVDFDAFFVSCGLATRPELRGKPVVVCHSQGTQGSAKDDRNQNATDSGKGSTSEIASCSYEARAKGVKNGMSLGQARRLCPDVQTMPYEFETYKRYSLAFYTILMAYADELQAVSVDEALIDVTSQVQALADAPPELESSAKDPIADEDHQVGQDSGKAGDHIPKPPSPLPSTPDQPFVDAQIPDVSQRECETPPTKVSLDWAKVLAEKIRSDVRKATGCEVSIGIADNILLARLATRHAKPAGVFHLVQEAVPAFMADLEVGELPNFGYSTQQKIIDKFGTKKCGELLVKPKGVLQALLGNKTGESLYNFIRGIDKRKLEPHKERKSVSAEVNYGIRFISDGEAEQFLSNLSKEVSKRLKAIDRLGRLLTLKIMTRHPEAPLEAPKFMGHGVCDVVNKSAVLSNGKGGATDDPIHIADTVLAIFRAGKFISTELRGVGIQVQKLESKSETLPAVEDGQHRLGFAVRAQPETLKVEPPVKEGPVIPPSTIISIPSGNEEDVIPIDSKDIVLAANRQFFNETVPRKTSEPARMSKFGKRRTTTTTVASAAILPPAPSEIDPEVWGFLPQEDQSAYRQAWVNQGLKIPRIFMEQSKATTSKVLDEPRVLFPNVPRTTKGFSNRGRSTSVQSDRKQRSESVVSRIKASPAREPGRSVTPGSEEVVDISGSSTPPGPDEYKDSDLLDLGLDLQVFHNLPREVQAESYRDAVMSRTTRQQLTKKAGHHNPVSPHTAGAHQSPRKPTPAIEVQGAPRRPKMNGTSDIENIMDMIREWMDRSSHEEPNQTEVKVVRKYLLRCVDPETAGIGGIQDAARVMGYWRRRCMRIWPKAAGPIGDDARPERAIEESWRRAFKEVRREVDDLVQARFGGPLVLP</sequence>
<protein>
    <submittedName>
        <fullName evidence="1">Uncharacterized protein</fullName>
    </submittedName>
</protein>
<keyword evidence="2" id="KW-1185">Reference proteome</keyword>
<dbReference type="EMBL" id="JASBWT010000012">
    <property type="protein sequence ID" value="KAJ9099844.1"/>
    <property type="molecule type" value="Genomic_DNA"/>
</dbReference>
<dbReference type="Proteomes" id="UP001227268">
    <property type="component" value="Unassembled WGS sequence"/>
</dbReference>
<evidence type="ECO:0000313" key="1">
    <source>
        <dbReference type="EMBL" id="KAJ9099844.1"/>
    </source>
</evidence>
<name>A0ACC2VL17_9TREE</name>
<accession>A0ACC2VL17</accession>
<comment type="caution">
    <text evidence="1">The sequence shown here is derived from an EMBL/GenBank/DDBJ whole genome shotgun (WGS) entry which is preliminary data.</text>
</comment>
<evidence type="ECO:0000313" key="2">
    <source>
        <dbReference type="Proteomes" id="UP001227268"/>
    </source>
</evidence>
<reference evidence="1" key="1">
    <citation type="submission" date="2023-04" db="EMBL/GenBank/DDBJ databases">
        <title>Draft Genome sequencing of Naganishia species isolated from polar environments using Oxford Nanopore Technology.</title>
        <authorList>
            <person name="Leo P."/>
            <person name="Venkateswaran K."/>
        </authorList>
    </citation>
    <scope>NUCLEOTIDE SEQUENCE</scope>
    <source>
        <strain evidence="1">MNA-CCFEE 5423</strain>
    </source>
</reference>
<organism evidence="1 2">
    <name type="scientific">Naganishia friedmannii</name>
    <dbReference type="NCBI Taxonomy" id="89922"/>
    <lineage>
        <taxon>Eukaryota</taxon>
        <taxon>Fungi</taxon>
        <taxon>Dikarya</taxon>
        <taxon>Basidiomycota</taxon>
        <taxon>Agaricomycotina</taxon>
        <taxon>Tremellomycetes</taxon>
        <taxon>Filobasidiales</taxon>
        <taxon>Filobasidiaceae</taxon>
        <taxon>Naganishia</taxon>
    </lineage>
</organism>